<feature type="compositionally biased region" description="Basic and acidic residues" evidence="1">
    <location>
        <begin position="1112"/>
        <end position="1124"/>
    </location>
</feature>
<feature type="compositionally biased region" description="Polar residues" evidence="1">
    <location>
        <begin position="714"/>
        <end position="731"/>
    </location>
</feature>
<feature type="compositionally biased region" description="Low complexity" evidence="1">
    <location>
        <begin position="197"/>
        <end position="209"/>
    </location>
</feature>
<dbReference type="RefSeq" id="XP_052750431.1">
    <property type="nucleotide sequence ID" value="XM_052894471.1"/>
</dbReference>
<dbReference type="Proteomes" id="UP001652740">
    <property type="component" value="Unplaced"/>
</dbReference>
<gene>
    <name evidence="3" type="primary">LOC113511890</name>
</gene>
<dbReference type="GeneID" id="113511890"/>
<feature type="compositionally biased region" description="Basic residues" evidence="1">
    <location>
        <begin position="1380"/>
        <end position="1389"/>
    </location>
</feature>
<feature type="compositionally biased region" description="Polar residues" evidence="1">
    <location>
        <begin position="1478"/>
        <end position="1490"/>
    </location>
</feature>
<feature type="compositionally biased region" description="Polar residues" evidence="1">
    <location>
        <begin position="605"/>
        <end position="631"/>
    </location>
</feature>
<reference evidence="3" key="1">
    <citation type="submission" date="2025-08" db="UniProtKB">
        <authorList>
            <consortium name="RefSeq"/>
        </authorList>
    </citation>
    <scope>IDENTIFICATION</scope>
    <source>
        <tissue evidence="3">Whole larvae</tissue>
    </source>
</reference>
<feature type="region of interest" description="Disordered" evidence="1">
    <location>
        <begin position="582"/>
        <end position="635"/>
    </location>
</feature>
<feature type="region of interest" description="Disordered" evidence="1">
    <location>
        <begin position="676"/>
        <end position="698"/>
    </location>
</feature>
<feature type="compositionally biased region" description="Basic and acidic residues" evidence="1">
    <location>
        <begin position="794"/>
        <end position="816"/>
    </location>
</feature>
<feature type="region of interest" description="Disordered" evidence="1">
    <location>
        <begin position="1"/>
        <end position="227"/>
    </location>
</feature>
<feature type="region of interest" description="Disordered" evidence="1">
    <location>
        <begin position="1377"/>
        <end position="1400"/>
    </location>
</feature>
<feature type="compositionally biased region" description="Basic and acidic residues" evidence="1">
    <location>
        <begin position="212"/>
        <end position="227"/>
    </location>
</feature>
<feature type="compositionally biased region" description="Basic and acidic residues" evidence="1">
    <location>
        <begin position="1628"/>
        <end position="1641"/>
    </location>
</feature>
<feature type="region of interest" description="Disordered" evidence="1">
    <location>
        <begin position="1587"/>
        <end position="1661"/>
    </location>
</feature>
<sequence length="1815" mass="204253">MEEDATVKAPVTPLRRRLSIEQTEDTRSPSTPLTTPTKKRGGRLATKPQLDLIDENASDNTPKKGTKKATVKDIEEEKPLTPSRRSARIKSNTSLILDTPQAQDSPRAKRAARRTSQIGSDSETLTPARQTRKTRKDSSSSIDKQDAVLTGKTTAITEPIVEETETNDKNANTYKGGTEKNKPIRASPRTKSKAEQNGPNNNVNSETNNTSHEVERKQNSHLKKLNDLPIDKEPVVILNSLILQKNSTEDTAKLPNHKNSVETNEDFHTVNKFGESSIDNNFQISLVNKDKSKTLNNDNSQVSSTLTNKNDNEKLKLSESNANLINKLDHKPKNVPGMNKSTSNIADSNNVKNKRYRTKSWTNLSSTSLTQNPIDFNSDNEIIKKNKKTKNSYNIHNMSENIDSLGNNILNKYKEENDTNKSDILNSSSSKKIKRITELSVSKDKELTVRSTITTISNEENSTVGKVEYFNNENNKNNLSNSQNNKSTDTNVLEKGPVSVIQSIVYFEDSDTDSKGKSIKNQLSDNEDQCVPVINNNFVINNSLKSPAIDITGRKTDQSLKIATENPGFSTSCEPMDIDETIPSNTSIIDDSNQMVINDKDTNSNKEQQTSQENKSLNIPKKTSMSPSKSLNLEKTHNETKSTLILSQLKDESSSENSVAKSPICHINEIMSKSFNNVEGKDNKNAKKKNSLDYSTSTPLQQKTLKKLTMQINTSEINDSNTEVKQTNSYNEGKHTTSAESNKSKNLDIAQDNSNSEEESYSEEESIPQKESSKESTSILDDEAEEASDDYESGDSRDDDERQYEKENEILEKGETLDSEDEVTDDSDYEKDSFVVSTDEDDNELLDGSGDDLSMSDNELTMSKKSKKKYNERKNKEQKLASREMFEARHNISKSEKLKSKPKNRQRLDSSNIDSDEEVIAVSKNHKRNRLHSTQELETDKLQITKDRQLSDSVLNVSANKETEISLQDNENIFSIEDPLSMQVKSEPKTPQKELEITTVPIADDIEEIDVNDNLSIRNTSNESSDPLQNEKLDENDSLSENEEIVENYDSVLKDLNNINSKKIKMVDTSLDSNVKSNKKCKSNEPIIDQLNLTQTKKCKKDRKKSISNIENSKETKKTEDNRKSNKPAVGDDDSSDSIDLHLLFSEDSMDSVNKNTEDKNKKDFIPLKKSEGNTNIPNDISVTTEHNSSMNKEKTKKHISSLCLSNKKRFENNQENIEELPIFVDTIGARGDTDLSGNMSLNTSKSKKNKKDKYQAVDNEIEAQYTNNDTSNLENNEMSINISLNTSKKKKKKHNKSSNSESEPVEENNQENIEELPIFVDTIGARGDTDLSGNMSLNTSKSKKNKKGKHQTVDNEIEAQYTSNLENNEMSINISLNTSKKKKKKHNKSSNSESEPVEAIENMSKVLNSTAPHESLNISSEASVKKKNKKKHKTSTLNTSQQVPVEEDILVAPEAPCNTTLNTSTKKKKNKKKQNTSATDDTITPQNTVQDAQINDDAPTEVPFQSHKNAQSHNDVETAVNNKGTFKEDTLNMKHDKSLTKANLNSSLGSKKKGKLKADAVPEMTEDIITLSGNAEEVEILKKRKRKLSASTNPDEDTEKDDLKRLDASEVSNEPLVKNQIKKRKLYHVEDGNNEKEKSQKKGNKKRKERDDDEENTTSKIFKNNSFEKVSVPRLPSALLSQLDDKPKKEILDIKKSKIISTTQFKVEDVRKRRNKPSNYLEESVYLNDANEKKKQKGNIKIPKVLPFVPTVSTSGNGFTTNFQISVIPKETKFIAQTENIPSFKREYLYNKKIKRLGTYELYKRQRNMKISKF</sequence>
<keyword evidence="2" id="KW-1185">Reference proteome</keyword>
<feature type="compositionally biased region" description="Polar residues" evidence="1">
    <location>
        <begin position="1412"/>
        <end position="1423"/>
    </location>
</feature>
<organism evidence="2 3">
    <name type="scientific">Galleria mellonella</name>
    <name type="common">Greater wax moth</name>
    <dbReference type="NCBI Taxonomy" id="7137"/>
    <lineage>
        <taxon>Eukaryota</taxon>
        <taxon>Metazoa</taxon>
        <taxon>Ecdysozoa</taxon>
        <taxon>Arthropoda</taxon>
        <taxon>Hexapoda</taxon>
        <taxon>Insecta</taxon>
        <taxon>Pterygota</taxon>
        <taxon>Neoptera</taxon>
        <taxon>Endopterygota</taxon>
        <taxon>Lepidoptera</taxon>
        <taxon>Glossata</taxon>
        <taxon>Ditrysia</taxon>
        <taxon>Pyraloidea</taxon>
        <taxon>Pyralidae</taxon>
        <taxon>Galleriinae</taxon>
        <taxon>Galleria</taxon>
    </lineage>
</organism>
<feature type="compositionally biased region" description="Polar residues" evidence="1">
    <location>
        <begin position="582"/>
        <end position="596"/>
    </location>
</feature>
<feature type="compositionally biased region" description="Basic residues" evidence="1">
    <location>
        <begin position="1466"/>
        <end position="1475"/>
    </location>
</feature>
<accession>A0ABM3MGC1</accession>
<feature type="compositionally biased region" description="Low complexity" evidence="1">
    <location>
        <begin position="846"/>
        <end position="858"/>
    </location>
</feature>
<proteinExistence type="predicted"/>
<evidence type="ECO:0000313" key="3">
    <source>
        <dbReference type="RefSeq" id="XP_052750431.1"/>
    </source>
</evidence>
<feature type="region of interest" description="Disordered" evidence="1">
    <location>
        <begin position="1164"/>
        <end position="1195"/>
    </location>
</feature>
<feature type="compositionally biased region" description="Polar residues" evidence="1">
    <location>
        <begin position="114"/>
        <end position="129"/>
    </location>
</feature>
<evidence type="ECO:0000256" key="1">
    <source>
        <dbReference type="SAM" id="MobiDB-lite"/>
    </source>
</evidence>
<feature type="compositionally biased region" description="Basic residues" evidence="1">
    <location>
        <begin position="1288"/>
        <end position="1297"/>
    </location>
</feature>
<feature type="compositionally biased region" description="Acidic residues" evidence="1">
    <location>
        <begin position="755"/>
        <end position="766"/>
    </location>
</feature>
<feature type="compositionally biased region" description="Acidic residues" evidence="1">
    <location>
        <begin position="780"/>
        <end position="793"/>
    </location>
</feature>
<feature type="compositionally biased region" description="Basic and acidic residues" evidence="1">
    <location>
        <begin position="872"/>
        <end position="899"/>
    </location>
</feature>
<feature type="compositionally biased region" description="Basic residues" evidence="1">
    <location>
        <begin position="1426"/>
        <end position="1435"/>
    </location>
</feature>
<protein>
    <recommendedName>
        <fullName evidence="4">Protein slender lobes</fullName>
    </recommendedName>
</protein>
<feature type="compositionally biased region" description="Acidic residues" evidence="1">
    <location>
        <begin position="1304"/>
        <end position="1315"/>
    </location>
</feature>
<feature type="compositionally biased region" description="Polar residues" evidence="1">
    <location>
        <begin position="1173"/>
        <end position="1191"/>
    </location>
</feature>
<feature type="compositionally biased region" description="Polar residues" evidence="1">
    <location>
        <begin position="1016"/>
        <end position="1028"/>
    </location>
</feature>
<feature type="region of interest" description="Disordered" evidence="1">
    <location>
        <begin position="714"/>
        <end position="938"/>
    </location>
</feature>
<feature type="compositionally biased region" description="Basic and acidic residues" evidence="1">
    <location>
        <begin position="70"/>
        <end position="79"/>
    </location>
</feature>
<feature type="compositionally biased region" description="Basic and acidic residues" evidence="1">
    <location>
        <begin position="732"/>
        <end position="746"/>
    </location>
</feature>
<feature type="compositionally biased region" description="Low complexity" evidence="1">
    <location>
        <begin position="472"/>
        <end position="487"/>
    </location>
</feature>
<feature type="region of interest" description="Disordered" evidence="1">
    <location>
        <begin position="1232"/>
        <end position="1254"/>
    </location>
</feature>
<feature type="compositionally biased region" description="Basic residues" evidence="1">
    <location>
        <begin position="1342"/>
        <end position="1351"/>
    </location>
</feature>
<feature type="region of interest" description="Disordered" evidence="1">
    <location>
        <begin position="1016"/>
        <end position="1041"/>
    </location>
</feature>
<evidence type="ECO:0008006" key="4">
    <source>
        <dbReference type="Google" id="ProtNLM"/>
    </source>
</evidence>
<feature type="region of interest" description="Disordered" evidence="1">
    <location>
        <begin position="1412"/>
        <end position="1490"/>
    </location>
</feature>
<feature type="compositionally biased region" description="Acidic residues" evidence="1">
    <location>
        <begin position="817"/>
        <end position="829"/>
    </location>
</feature>
<name>A0ABM3MGC1_GALME</name>
<feature type="region of interest" description="Disordered" evidence="1">
    <location>
        <begin position="1532"/>
        <end position="1557"/>
    </location>
</feature>
<feature type="compositionally biased region" description="Polar residues" evidence="1">
    <location>
        <begin position="89"/>
        <end position="104"/>
    </location>
</feature>
<feature type="region of interest" description="Disordered" evidence="1">
    <location>
        <begin position="1098"/>
        <end position="1138"/>
    </location>
</feature>
<feature type="region of interest" description="Disordered" evidence="1">
    <location>
        <begin position="328"/>
        <end position="347"/>
    </location>
</feature>
<feature type="region of interest" description="Disordered" evidence="1">
    <location>
        <begin position="1285"/>
        <end position="1355"/>
    </location>
</feature>
<feature type="region of interest" description="Disordered" evidence="1">
    <location>
        <begin position="472"/>
        <end position="494"/>
    </location>
</feature>
<evidence type="ECO:0000313" key="2">
    <source>
        <dbReference type="Proteomes" id="UP001652740"/>
    </source>
</evidence>